<organism evidence="1">
    <name type="scientific">Tanacetum cinerariifolium</name>
    <name type="common">Dalmatian daisy</name>
    <name type="synonym">Chrysanthemum cinerariifolium</name>
    <dbReference type="NCBI Taxonomy" id="118510"/>
    <lineage>
        <taxon>Eukaryota</taxon>
        <taxon>Viridiplantae</taxon>
        <taxon>Streptophyta</taxon>
        <taxon>Embryophyta</taxon>
        <taxon>Tracheophyta</taxon>
        <taxon>Spermatophyta</taxon>
        <taxon>Magnoliopsida</taxon>
        <taxon>eudicotyledons</taxon>
        <taxon>Gunneridae</taxon>
        <taxon>Pentapetalae</taxon>
        <taxon>asterids</taxon>
        <taxon>campanulids</taxon>
        <taxon>Asterales</taxon>
        <taxon>Asteraceae</taxon>
        <taxon>Asteroideae</taxon>
        <taxon>Anthemideae</taxon>
        <taxon>Anthemidinae</taxon>
        <taxon>Tanacetum</taxon>
    </lineage>
</organism>
<sequence>MENFQEIIAKRNAGLVQKRMGNLRVKLEREKAEIETNMAHIDQRNTPMESDKAKVHEQHVPQLDHLVQSEKTMTHIDACFEDMSGQIEKGKSKISHINSDLDYIKQDIAKLPTLNRADEEPCFSSLCSEADIVVKKNYGPCEDPM</sequence>
<name>A0A6L2M9J6_TANCI</name>
<evidence type="ECO:0000313" key="1">
    <source>
        <dbReference type="EMBL" id="GEU69907.1"/>
    </source>
</evidence>
<proteinExistence type="predicted"/>
<gene>
    <name evidence="1" type="ORF">Tci_041885</name>
</gene>
<dbReference type="AlphaFoldDB" id="A0A6L2M9J6"/>
<comment type="caution">
    <text evidence="1">The sequence shown here is derived from an EMBL/GenBank/DDBJ whole genome shotgun (WGS) entry which is preliminary data.</text>
</comment>
<accession>A0A6L2M9J6</accession>
<reference evidence="1" key="1">
    <citation type="journal article" date="2019" name="Sci. Rep.">
        <title>Draft genome of Tanacetum cinerariifolium, the natural source of mosquito coil.</title>
        <authorList>
            <person name="Yamashiro T."/>
            <person name="Shiraishi A."/>
            <person name="Satake H."/>
            <person name="Nakayama K."/>
        </authorList>
    </citation>
    <scope>NUCLEOTIDE SEQUENCE</scope>
</reference>
<protein>
    <submittedName>
        <fullName evidence="1">Uncharacterized protein</fullName>
    </submittedName>
</protein>
<dbReference type="EMBL" id="BKCJ010006020">
    <property type="protein sequence ID" value="GEU69907.1"/>
    <property type="molecule type" value="Genomic_DNA"/>
</dbReference>